<evidence type="ECO:0008006" key="8">
    <source>
        <dbReference type="Google" id="ProtNLM"/>
    </source>
</evidence>
<evidence type="ECO:0000256" key="3">
    <source>
        <dbReference type="ARBA" id="ARBA00022692"/>
    </source>
</evidence>
<dbReference type="InterPro" id="IPR050601">
    <property type="entry name" value="CPA3_antiporter_subunitC"/>
</dbReference>
<gene>
    <name evidence="7" type="ORF">S06H3_48330</name>
</gene>
<keyword evidence="2" id="KW-1003">Cell membrane</keyword>
<dbReference type="GO" id="GO:0005886">
    <property type="term" value="C:plasma membrane"/>
    <property type="evidence" value="ECO:0007669"/>
    <property type="project" value="UniProtKB-SubCell"/>
</dbReference>
<evidence type="ECO:0000256" key="4">
    <source>
        <dbReference type="ARBA" id="ARBA00022989"/>
    </source>
</evidence>
<accession>X1QD55</accession>
<evidence type="ECO:0000313" key="7">
    <source>
        <dbReference type="EMBL" id="GAI41204.1"/>
    </source>
</evidence>
<feature type="transmembrane region" description="Helical" evidence="6">
    <location>
        <begin position="58"/>
        <end position="81"/>
    </location>
</feature>
<evidence type="ECO:0000256" key="5">
    <source>
        <dbReference type="ARBA" id="ARBA00023136"/>
    </source>
</evidence>
<dbReference type="AlphaFoldDB" id="X1QD55"/>
<protein>
    <recommendedName>
        <fullName evidence="8">Cation:proton antiporter</fullName>
    </recommendedName>
</protein>
<dbReference type="EMBL" id="BARV01030426">
    <property type="protein sequence ID" value="GAI41204.1"/>
    <property type="molecule type" value="Genomic_DNA"/>
</dbReference>
<evidence type="ECO:0000256" key="6">
    <source>
        <dbReference type="SAM" id="Phobius"/>
    </source>
</evidence>
<keyword evidence="4 6" id="KW-1133">Transmembrane helix</keyword>
<evidence type="ECO:0000256" key="2">
    <source>
        <dbReference type="ARBA" id="ARBA00022475"/>
    </source>
</evidence>
<dbReference type="PANTHER" id="PTHR34583:SF2">
    <property type="entry name" value="ANTIPORTER SUBUNIT MNHC2-RELATED"/>
    <property type="match status" value="1"/>
</dbReference>
<sequence>GCGLYCILIKRNIIKIILGIIIAEYAVNLFFILVAYRMEGRSPILSSEVEIVNMVDPLPQALVLTAIVIGLATTALLVALAMRIYEKYKTFDITKIKELRG</sequence>
<feature type="transmembrane region" description="Helical" evidence="6">
    <location>
        <begin position="16"/>
        <end position="38"/>
    </location>
</feature>
<comment type="subcellular location">
    <subcellularLocation>
        <location evidence="1">Cell membrane</location>
        <topology evidence="1">Multi-pass membrane protein</topology>
    </subcellularLocation>
</comment>
<organism evidence="7">
    <name type="scientific">marine sediment metagenome</name>
    <dbReference type="NCBI Taxonomy" id="412755"/>
    <lineage>
        <taxon>unclassified sequences</taxon>
        <taxon>metagenomes</taxon>
        <taxon>ecological metagenomes</taxon>
    </lineage>
</organism>
<dbReference type="InterPro" id="IPR039428">
    <property type="entry name" value="NUOK/Mnh_C1-like"/>
</dbReference>
<comment type="caution">
    <text evidence="7">The sequence shown here is derived from an EMBL/GenBank/DDBJ whole genome shotgun (WGS) entry which is preliminary data.</text>
</comment>
<evidence type="ECO:0000256" key="1">
    <source>
        <dbReference type="ARBA" id="ARBA00004651"/>
    </source>
</evidence>
<name>X1QD55_9ZZZZ</name>
<reference evidence="7" key="1">
    <citation type="journal article" date="2014" name="Front. Microbiol.">
        <title>High frequency of phylogenetically diverse reductive dehalogenase-homologous genes in deep subseafloor sedimentary metagenomes.</title>
        <authorList>
            <person name="Kawai M."/>
            <person name="Futagami T."/>
            <person name="Toyoda A."/>
            <person name="Takaki Y."/>
            <person name="Nishi S."/>
            <person name="Hori S."/>
            <person name="Arai W."/>
            <person name="Tsubouchi T."/>
            <person name="Morono Y."/>
            <person name="Uchiyama I."/>
            <person name="Ito T."/>
            <person name="Fujiyama A."/>
            <person name="Inagaki F."/>
            <person name="Takami H."/>
        </authorList>
    </citation>
    <scope>NUCLEOTIDE SEQUENCE</scope>
    <source>
        <strain evidence="7">Expedition CK06-06</strain>
    </source>
</reference>
<dbReference type="PANTHER" id="PTHR34583">
    <property type="entry name" value="ANTIPORTER SUBUNIT MNHC2-RELATED"/>
    <property type="match status" value="1"/>
</dbReference>
<keyword evidence="5 6" id="KW-0472">Membrane</keyword>
<feature type="non-terminal residue" evidence="7">
    <location>
        <position position="1"/>
    </location>
</feature>
<dbReference type="Pfam" id="PF00420">
    <property type="entry name" value="Oxidored_q2"/>
    <property type="match status" value="1"/>
</dbReference>
<proteinExistence type="predicted"/>
<keyword evidence="3 6" id="KW-0812">Transmembrane</keyword>
<dbReference type="Gene3D" id="1.10.287.3510">
    <property type="match status" value="1"/>
</dbReference>